<protein>
    <recommendedName>
        <fullName evidence="2">Membrane or secreted protein</fullName>
    </recommendedName>
</protein>
<proteinExistence type="predicted"/>
<evidence type="ECO:0000313" key="1">
    <source>
        <dbReference type="EMBL" id="KKM97198.1"/>
    </source>
</evidence>
<sequence>MDIQSTIWNILFCLVLVGTTALNAQIRPAVYISDNFNIRHELKIDNHYMVYTEYQQSPPKFIRTIGGFTSFEATPEMRLVVLLEFNSNYKKDSLRRLTIPIKIDGENLVLDWPFKMTFTPLPVLKKKQDLEGAWLFATRGPDEGQERRGEENPRKTLKYLQDDRFQWIAYTTDTFEFFGTGGGTFSSQDGKYVENIDFFSKDDTRVGATLDFNYEIKDGDWHHTGENSKGEPLYEIWAPRK</sequence>
<reference evidence="1" key="1">
    <citation type="journal article" date="2015" name="Nature">
        <title>Complex archaea that bridge the gap between prokaryotes and eukaryotes.</title>
        <authorList>
            <person name="Spang A."/>
            <person name="Saw J.H."/>
            <person name="Jorgensen S.L."/>
            <person name="Zaremba-Niedzwiedzka K."/>
            <person name="Martijn J."/>
            <person name="Lind A.E."/>
            <person name="van Eijk R."/>
            <person name="Schleper C."/>
            <person name="Guy L."/>
            <person name="Ettema T.J."/>
        </authorList>
    </citation>
    <scope>NUCLEOTIDE SEQUENCE</scope>
</reference>
<gene>
    <name evidence="1" type="ORF">LCGC14_1170450</name>
</gene>
<evidence type="ECO:0008006" key="2">
    <source>
        <dbReference type="Google" id="ProtNLM"/>
    </source>
</evidence>
<dbReference type="AlphaFoldDB" id="A0A0F9LUU3"/>
<dbReference type="EMBL" id="LAZR01005778">
    <property type="protein sequence ID" value="KKM97198.1"/>
    <property type="molecule type" value="Genomic_DNA"/>
</dbReference>
<dbReference type="Gene3D" id="2.40.128.490">
    <property type="entry name" value="Uncharacterised protein PF14869, DUF4488"/>
    <property type="match status" value="1"/>
</dbReference>
<accession>A0A0F9LUU3</accession>
<comment type="caution">
    <text evidence="1">The sequence shown here is derived from an EMBL/GenBank/DDBJ whole genome shotgun (WGS) entry which is preliminary data.</text>
</comment>
<organism evidence="1">
    <name type="scientific">marine sediment metagenome</name>
    <dbReference type="NCBI Taxonomy" id="412755"/>
    <lineage>
        <taxon>unclassified sequences</taxon>
        <taxon>metagenomes</taxon>
        <taxon>ecological metagenomes</taxon>
    </lineage>
</organism>
<name>A0A0F9LUU3_9ZZZZ</name>